<dbReference type="GO" id="GO:0008289">
    <property type="term" value="F:lipid binding"/>
    <property type="evidence" value="ECO:0007669"/>
    <property type="project" value="UniProtKB-UniRule"/>
</dbReference>
<accession>A0A7I8VXE1</accession>
<evidence type="ECO:0000256" key="7">
    <source>
        <dbReference type="ARBA" id="ARBA00023128"/>
    </source>
</evidence>
<feature type="domain" description="COQ9 C-terminal" evidence="9">
    <location>
        <begin position="143"/>
        <end position="213"/>
    </location>
</feature>
<dbReference type="InterPro" id="IPR048674">
    <property type="entry name" value="COQ9_HTH"/>
</dbReference>
<comment type="subcellular location">
    <subcellularLocation>
        <location evidence="1 8">Mitochondrion</location>
    </subcellularLocation>
</comment>
<dbReference type="Gene3D" id="1.10.357.10">
    <property type="entry name" value="Tetracycline Repressor, domain 2"/>
    <property type="match status" value="1"/>
</dbReference>
<dbReference type="GO" id="GO:0006744">
    <property type="term" value="P:ubiquinone biosynthetic process"/>
    <property type="evidence" value="ECO:0007669"/>
    <property type="project" value="UniProtKB-UniRule"/>
</dbReference>
<dbReference type="UniPathway" id="UPA00232"/>
<reference evidence="11 12" key="1">
    <citation type="submission" date="2020-08" db="EMBL/GenBank/DDBJ databases">
        <authorList>
            <person name="Hejnol A."/>
        </authorList>
    </citation>
    <scope>NUCLEOTIDE SEQUENCE [LARGE SCALE GENOMIC DNA]</scope>
</reference>
<dbReference type="InterPro" id="IPR012762">
    <property type="entry name" value="Ubiq_biosynth_COQ9"/>
</dbReference>
<comment type="pathway">
    <text evidence="2 8">Cofactor biosynthesis; ubiquinone biosynthesis.</text>
</comment>
<dbReference type="InterPro" id="IPR013718">
    <property type="entry name" value="COQ9_C"/>
</dbReference>
<name>A0A7I8VXE1_9ANNE</name>
<comment type="similarity">
    <text evidence="3 8">Belongs to the COQ9 family.</text>
</comment>
<evidence type="ECO:0000256" key="4">
    <source>
        <dbReference type="ARBA" id="ARBA00022688"/>
    </source>
</evidence>
<dbReference type="PANTHER" id="PTHR21427">
    <property type="entry name" value="UBIQUINONE BIOSYNTHESIS PROTEIN COQ9, MITOCHONDRIAL"/>
    <property type="match status" value="1"/>
</dbReference>
<dbReference type="FunFam" id="1.10.357.10:FF:000004">
    <property type="entry name" value="Ubiquinone biosynthesis protein COQ9, mitochondrial"/>
    <property type="match status" value="1"/>
</dbReference>
<evidence type="ECO:0000256" key="3">
    <source>
        <dbReference type="ARBA" id="ARBA00010766"/>
    </source>
</evidence>
<dbReference type="GO" id="GO:0005743">
    <property type="term" value="C:mitochondrial inner membrane"/>
    <property type="evidence" value="ECO:0007669"/>
    <property type="project" value="TreeGrafter"/>
</dbReference>
<dbReference type="Proteomes" id="UP000549394">
    <property type="component" value="Unassembled WGS sequence"/>
</dbReference>
<organism evidence="11 12">
    <name type="scientific">Dimorphilus gyrociliatus</name>
    <dbReference type="NCBI Taxonomy" id="2664684"/>
    <lineage>
        <taxon>Eukaryota</taxon>
        <taxon>Metazoa</taxon>
        <taxon>Spiralia</taxon>
        <taxon>Lophotrochozoa</taxon>
        <taxon>Annelida</taxon>
        <taxon>Polychaeta</taxon>
        <taxon>Polychaeta incertae sedis</taxon>
        <taxon>Dinophilidae</taxon>
        <taxon>Dimorphilus</taxon>
    </lineage>
</organism>
<comment type="function">
    <text evidence="8">Membrane-associated protein that warps the membrane surface to access and bind aromatic isoprenes with high specificity, including ubiquinone (CoQ) isoprene intermediates and presents them directly to Coq7, therefore facilitating the Coq7-mediated hydroxylase step. Participates in the biosynthesis of coenzyme Q, also named ubiquinone, an essential lipid-soluble electron transporter for aerobic cellular respiration.</text>
</comment>
<evidence type="ECO:0000256" key="8">
    <source>
        <dbReference type="RuleBase" id="RU366063"/>
    </source>
</evidence>
<dbReference type="Pfam" id="PF08511">
    <property type="entry name" value="COQ9"/>
    <property type="match status" value="1"/>
</dbReference>
<sequence length="249" mass="28517">MYKLSRQIIPRHLRLSLSQKRFLSEAPDQENDNDVRTRVLLASLKFVPQHGWTTTSLAEGAKSVGLPSTAHGLFPKGGIDLIHGFYAHCNQDLVNHLKTEKEIVQKNMTSFIRDAVEYRLRLNSPFIGNWPNAMAKMALPQNAPESLKLLAQLCDDIWYEAGDKSTDINWYTKRGLLAAVYKSSEFYMIQDTSEDFNATWKFLDRRLKDLSTVGKFIRDTGNMGEQSVDNFFALFEVFKNTIGFNSKRR</sequence>
<dbReference type="EMBL" id="CAJFCJ010000013">
    <property type="protein sequence ID" value="CAD5120903.1"/>
    <property type="molecule type" value="Genomic_DNA"/>
</dbReference>
<keyword evidence="6 8" id="KW-0446">Lipid-binding</keyword>
<dbReference type="OrthoDB" id="619536at2759"/>
<keyword evidence="12" id="KW-1185">Reference proteome</keyword>
<evidence type="ECO:0000256" key="6">
    <source>
        <dbReference type="ARBA" id="ARBA00023121"/>
    </source>
</evidence>
<evidence type="ECO:0000256" key="2">
    <source>
        <dbReference type="ARBA" id="ARBA00004749"/>
    </source>
</evidence>
<evidence type="ECO:0000256" key="1">
    <source>
        <dbReference type="ARBA" id="ARBA00004173"/>
    </source>
</evidence>
<evidence type="ECO:0000259" key="9">
    <source>
        <dbReference type="Pfam" id="PF08511"/>
    </source>
</evidence>
<gene>
    <name evidence="11" type="ORF">DGYR_LOCUS8917</name>
</gene>
<proteinExistence type="inferred from homology"/>
<dbReference type="PANTHER" id="PTHR21427:SF19">
    <property type="entry name" value="UBIQUINONE BIOSYNTHESIS PROTEIN COQ9, MITOCHONDRIAL"/>
    <property type="match status" value="1"/>
</dbReference>
<evidence type="ECO:0000256" key="5">
    <source>
        <dbReference type="ARBA" id="ARBA00022946"/>
    </source>
</evidence>
<evidence type="ECO:0000313" key="11">
    <source>
        <dbReference type="EMBL" id="CAD5120903.1"/>
    </source>
</evidence>
<dbReference type="AlphaFoldDB" id="A0A7I8VXE1"/>
<protein>
    <recommendedName>
        <fullName evidence="8">Ubiquinone biosynthesis protein</fullName>
    </recommendedName>
</protein>
<keyword evidence="7 8" id="KW-0496">Mitochondrion</keyword>
<dbReference type="Pfam" id="PF21392">
    <property type="entry name" value="COQ9_N"/>
    <property type="match status" value="1"/>
</dbReference>
<feature type="domain" description="Ubiquinone biosynthesis protein COQ9 HTH" evidence="10">
    <location>
        <begin position="33"/>
        <end position="62"/>
    </location>
</feature>
<keyword evidence="4 8" id="KW-0831">Ubiquinone biosynthesis</keyword>
<dbReference type="NCBIfam" id="TIGR02396">
    <property type="entry name" value="diverge_rpsU"/>
    <property type="match status" value="1"/>
</dbReference>
<evidence type="ECO:0000259" key="10">
    <source>
        <dbReference type="Pfam" id="PF21392"/>
    </source>
</evidence>
<comment type="caution">
    <text evidence="11">The sequence shown here is derived from an EMBL/GenBank/DDBJ whole genome shotgun (WGS) entry which is preliminary data.</text>
</comment>
<evidence type="ECO:0000313" key="12">
    <source>
        <dbReference type="Proteomes" id="UP000549394"/>
    </source>
</evidence>
<keyword evidence="5" id="KW-0809">Transit peptide</keyword>